<protein>
    <submittedName>
        <fullName evidence="2">Uncharacterized protein</fullName>
    </submittedName>
</protein>
<reference evidence="2" key="1">
    <citation type="journal article" date="2018" name="Genome Biol. Evol.">
        <title>Genomics and development of Lentinus tigrinus, a white-rot wood-decaying mushroom with dimorphic fruiting bodies.</title>
        <authorList>
            <person name="Wu B."/>
            <person name="Xu Z."/>
            <person name="Knudson A."/>
            <person name="Carlson A."/>
            <person name="Chen N."/>
            <person name="Kovaka S."/>
            <person name="LaButti K."/>
            <person name="Lipzen A."/>
            <person name="Pennachio C."/>
            <person name="Riley R."/>
            <person name="Schakwitz W."/>
            <person name="Umezawa K."/>
            <person name="Ohm R.A."/>
            <person name="Grigoriev I.V."/>
            <person name="Nagy L.G."/>
            <person name="Gibbons J."/>
            <person name="Hibbett D."/>
        </authorList>
    </citation>
    <scope>NUCLEOTIDE SEQUENCE [LARGE SCALE GENOMIC DNA]</scope>
    <source>
        <strain evidence="2">ALCF2SS1-6</strain>
    </source>
</reference>
<evidence type="ECO:0000313" key="2">
    <source>
        <dbReference type="EMBL" id="RPD58499.1"/>
    </source>
</evidence>
<proteinExistence type="predicted"/>
<accession>A0A5C2S5Z7</accession>
<dbReference type="AlphaFoldDB" id="A0A5C2S5Z7"/>
<evidence type="ECO:0000256" key="1">
    <source>
        <dbReference type="SAM" id="MobiDB-lite"/>
    </source>
</evidence>
<organism evidence="2 3">
    <name type="scientific">Lentinus tigrinus ALCF2SS1-6</name>
    <dbReference type="NCBI Taxonomy" id="1328759"/>
    <lineage>
        <taxon>Eukaryota</taxon>
        <taxon>Fungi</taxon>
        <taxon>Dikarya</taxon>
        <taxon>Basidiomycota</taxon>
        <taxon>Agaricomycotina</taxon>
        <taxon>Agaricomycetes</taxon>
        <taxon>Polyporales</taxon>
        <taxon>Polyporaceae</taxon>
        <taxon>Lentinus</taxon>
    </lineage>
</organism>
<dbReference type="EMBL" id="ML122275">
    <property type="protein sequence ID" value="RPD58499.1"/>
    <property type="molecule type" value="Genomic_DNA"/>
</dbReference>
<feature type="region of interest" description="Disordered" evidence="1">
    <location>
        <begin position="1"/>
        <end position="23"/>
    </location>
</feature>
<dbReference type="Proteomes" id="UP000313359">
    <property type="component" value="Unassembled WGS sequence"/>
</dbReference>
<keyword evidence="3" id="KW-1185">Reference proteome</keyword>
<sequence>MADMASTSGSLQPQRLLHTSSSPRGVQTYASVRTIITYGARRHCADGSCLTPHIYLGPWAAIRRTSLNGLPGYEARLAPYSMPPVPLSAPTDHASIVLLYSAGVDGEVRATKTAHRRSASTKRAAYTYMGDRNIELLNGGQVQGTPLVWK</sequence>
<evidence type="ECO:0000313" key="3">
    <source>
        <dbReference type="Proteomes" id="UP000313359"/>
    </source>
</evidence>
<name>A0A5C2S5Z7_9APHY</name>
<gene>
    <name evidence="2" type="ORF">L227DRAFT_189241</name>
</gene>